<dbReference type="VEuPathDB" id="FungiDB:ASPGLDRAFT_44992"/>
<sequence length="57" mass="6975">MNRKVDLMVGELQEVYRVGVVLDLFEHDPKLQYYLEAARKRFRKLTKEHGDKERHCW</sequence>
<gene>
    <name evidence="1" type="ORF">ASPGLDRAFT_44992</name>
</gene>
<reference evidence="2" key="1">
    <citation type="journal article" date="2017" name="Genome Biol.">
        <title>Comparative genomics reveals high biological diversity and specific adaptations in the industrially and medically important fungal genus Aspergillus.</title>
        <authorList>
            <person name="de Vries R.P."/>
            <person name="Riley R."/>
            <person name="Wiebenga A."/>
            <person name="Aguilar-Osorio G."/>
            <person name="Amillis S."/>
            <person name="Uchima C.A."/>
            <person name="Anderluh G."/>
            <person name="Asadollahi M."/>
            <person name="Askin M."/>
            <person name="Barry K."/>
            <person name="Battaglia E."/>
            <person name="Bayram O."/>
            <person name="Benocci T."/>
            <person name="Braus-Stromeyer S.A."/>
            <person name="Caldana C."/>
            <person name="Canovas D."/>
            <person name="Cerqueira G.C."/>
            <person name="Chen F."/>
            <person name="Chen W."/>
            <person name="Choi C."/>
            <person name="Clum A."/>
            <person name="Dos Santos R.A."/>
            <person name="Damasio A.R."/>
            <person name="Diallinas G."/>
            <person name="Emri T."/>
            <person name="Fekete E."/>
            <person name="Flipphi M."/>
            <person name="Freyberg S."/>
            <person name="Gallo A."/>
            <person name="Gournas C."/>
            <person name="Habgood R."/>
            <person name="Hainaut M."/>
            <person name="Harispe M.L."/>
            <person name="Henrissat B."/>
            <person name="Hilden K.S."/>
            <person name="Hope R."/>
            <person name="Hossain A."/>
            <person name="Karabika E."/>
            <person name="Karaffa L."/>
            <person name="Karanyi Z."/>
            <person name="Krasevec N."/>
            <person name="Kuo A."/>
            <person name="Kusch H."/>
            <person name="LaButti K."/>
            <person name="Lagendijk E.L."/>
            <person name="Lapidus A."/>
            <person name="Levasseur A."/>
            <person name="Lindquist E."/>
            <person name="Lipzen A."/>
            <person name="Logrieco A.F."/>
            <person name="MacCabe A."/>
            <person name="Maekelae M.R."/>
            <person name="Malavazi I."/>
            <person name="Melin P."/>
            <person name="Meyer V."/>
            <person name="Mielnichuk N."/>
            <person name="Miskei M."/>
            <person name="Molnar A.P."/>
            <person name="Mule G."/>
            <person name="Ngan C.Y."/>
            <person name="Orejas M."/>
            <person name="Orosz E."/>
            <person name="Ouedraogo J.P."/>
            <person name="Overkamp K.M."/>
            <person name="Park H.-S."/>
            <person name="Perrone G."/>
            <person name="Piumi F."/>
            <person name="Punt P.J."/>
            <person name="Ram A.F."/>
            <person name="Ramon A."/>
            <person name="Rauscher S."/>
            <person name="Record E."/>
            <person name="Riano-Pachon D.M."/>
            <person name="Robert V."/>
            <person name="Roehrig J."/>
            <person name="Ruller R."/>
            <person name="Salamov A."/>
            <person name="Salih N.S."/>
            <person name="Samson R.A."/>
            <person name="Sandor E."/>
            <person name="Sanguinetti M."/>
            <person name="Schuetze T."/>
            <person name="Sepcic K."/>
            <person name="Shelest E."/>
            <person name="Sherlock G."/>
            <person name="Sophianopoulou V."/>
            <person name="Squina F.M."/>
            <person name="Sun H."/>
            <person name="Susca A."/>
            <person name="Todd R.B."/>
            <person name="Tsang A."/>
            <person name="Unkles S.E."/>
            <person name="van de Wiele N."/>
            <person name="van Rossen-Uffink D."/>
            <person name="Oliveira J.V."/>
            <person name="Vesth T.C."/>
            <person name="Visser J."/>
            <person name="Yu J.-H."/>
            <person name="Zhou M."/>
            <person name="Andersen M.R."/>
            <person name="Archer D.B."/>
            <person name="Baker S.E."/>
            <person name="Benoit I."/>
            <person name="Brakhage A.A."/>
            <person name="Braus G.H."/>
            <person name="Fischer R."/>
            <person name="Frisvad J.C."/>
            <person name="Goldman G.H."/>
            <person name="Houbraken J."/>
            <person name="Oakley B."/>
            <person name="Pocsi I."/>
            <person name="Scazzocchio C."/>
            <person name="Seiboth B."/>
            <person name="vanKuyk P.A."/>
            <person name="Wortman J."/>
            <person name="Dyer P.S."/>
            <person name="Grigoriev I.V."/>
        </authorList>
    </citation>
    <scope>NUCLEOTIDE SEQUENCE [LARGE SCALE GENOMIC DNA]</scope>
    <source>
        <strain evidence="2">CBS 516.65</strain>
    </source>
</reference>
<dbReference type="OrthoDB" id="4526886at2759"/>
<protein>
    <submittedName>
        <fullName evidence="1">Uncharacterized protein</fullName>
    </submittedName>
</protein>
<evidence type="ECO:0000313" key="1">
    <source>
        <dbReference type="EMBL" id="OJJ85997.1"/>
    </source>
</evidence>
<dbReference type="EMBL" id="KV878893">
    <property type="protein sequence ID" value="OJJ85997.1"/>
    <property type="molecule type" value="Genomic_DNA"/>
</dbReference>
<keyword evidence="2" id="KW-1185">Reference proteome</keyword>
<name>A0A1L9VQ00_ASPGL</name>
<dbReference type="GeneID" id="34462397"/>
<dbReference type="Proteomes" id="UP000184300">
    <property type="component" value="Unassembled WGS sequence"/>
</dbReference>
<proteinExistence type="predicted"/>
<evidence type="ECO:0000313" key="2">
    <source>
        <dbReference type="Proteomes" id="UP000184300"/>
    </source>
</evidence>
<dbReference type="AlphaFoldDB" id="A0A1L9VQ00"/>
<dbReference type="RefSeq" id="XP_022402691.1">
    <property type="nucleotide sequence ID" value="XM_022546136.1"/>
</dbReference>
<organism evidence="1 2">
    <name type="scientific">Aspergillus glaucus CBS 516.65</name>
    <dbReference type="NCBI Taxonomy" id="1160497"/>
    <lineage>
        <taxon>Eukaryota</taxon>
        <taxon>Fungi</taxon>
        <taxon>Dikarya</taxon>
        <taxon>Ascomycota</taxon>
        <taxon>Pezizomycotina</taxon>
        <taxon>Eurotiomycetes</taxon>
        <taxon>Eurotiomycetidae</taxon>
        <taxon>Eurotiales</taxon>
        <taxon>Aspergillaceae</taxon>
        <taxon>Aspergillus</taxon>
        <taxon>Aspergillus subgen. Aspergillus</taxon>
    </lineage>
</organism>
<accession>A0A1L9VQ00</accession>